<keyword evidence="3" id="KW-1185">Reference proteome</keyword>
<dbReference type="RefSeq" id="WP_186739612.1">
    <property type="nucleotide sequence ID" value="NZ_VFIA01000031.1"/>
</dbReference>
<feature type="signal peptide" evidence="1">
    <location>
        <begin position="1"/>
        <end position="23"/>
    </location>
</feature>
<comment type="caution">
    <text evidence="2">The sequence shown here is derived from an EMBL/GenBank/DDBJ whole genome shotgun (WGS) entry which is preliminary data.</text>
</comment>
<name>A0ABR6WB41_9BACT</name>
<evidence type="ECO:0000313" key="3">
    <source>
        <dbReference type="Proteomes" id="UP000700732"/>
    </source>
</evidence>
<dbReference type="EMBL" id="VFIA01000031">
    <property type="protein sequence ID" value="MBC3793762.1"/>
    <property type="molecule type" value="Genomic_DNA"/>
</dbReference>
<sequence>MRRQQIQPYLLMLGMALALSACFNEPNYSDTPEIEFEEIYPYPLQAGTGVGKARRDSVVITVNFKDGDGNLGNDTPVPSGDSARYASNGGWGNYRLRTFRLINGKYEEIRLDVTNTLFFPELTKGKPKGPIKGKLDFNTTFQYGTTFRMYPTKFRITVRDRSLNVSNEIETDTISLPFIR</sequence>
<accession>A0ABR6WB41</accession>
<protein>
    <submittedName>
        <fullName evidence="2">Uncharacterized protein</fullName>
    </submittedName>
</protein>
<evidence type="ECO:0000313" key="2">
    <source>
        <dbReference type="EMBL" id="MBC3793762.1"/>
    </source>
</evidence>
<proteinExistence type="predicted"/>
<dbReference type="Proteomes" id="UP000700732">
    <property type="component" value="Unassembled WGS sequence"/>
</dbReference>
<gene>
    <name evidence="2" type="ORF">FH603_4284</name>
</gene>
<reference evidence="2 3" key="1">
    <citation type="submission" date="2019-06" db="EMBL/GenBank/DDBJ databases">
        <title>Spirosoma utsteinense sp. nov. isolated from Antarctic ice-free soils.</title>
        <authorList>
            <person name="Tahon G."/>
        </authorList>
    </citation>
    <scope>NUCLEOTIDE SEQUENCE [LARGE SCALE GENOMIC DNA]</scope>
    <source>
        <strain evidence="2 3">LMG 31447</strain>
    </source>
</reference>
<keyword evidence="1" id="KW-0732">Signal</keyword>
<feature type="chain" id="PRO_5046500639" evidence="1">
    <location>
        <begin position="24"/>
        <end position="180"/>
    </location>
</feature>
<evidence type="ECO:0000256" key="1">
    <source>
        <dbReference type="SAM" id="SignalP"/>
    </source>
</evidence>
<dbReference type="PROSITE" id="PS51257">
    <property type="entry name" value="PROKAR_LIPOPROTEIN"/>
    <property type="match status" value="1"/>
</dbReference>
<organism evidence="2 3">
    <name type="scientific">Spirosoma utsteinense</name>
    <dbReference type="NCBI Taxonomy" id="2585773"/>
    <lineage>
        <taxon>Bacteria</taxon>
        <taxon>Pseudomonadati</taxon>
        <taxon>Bacteroidota</taxon>
        <taxon>Cytophagia</taxon>
        <taxon>Cytophagales</taxon>
        <taxon>Cytophagaceae</taxon>
        <taxon>Spirosoma</taxon>
    </lineage>
</organism>